<name>E8U2Y0_DEIML</name>
<feature type="compositionally biased region" description="Basic and acidic residues" evidence="1">
    <location>
        <begin position="323"/>
        <end position="332"/>
    </location>
</feature>
<dbReference type="KEGG" id="dmr:Deima_0054"/>
<organism evidence="3 4">
    <name type="scientific">Deinococcus maricopensis (strain DSM 21211 / LMG 22137 / NRRL B-23946 / LB-34)</name>
    <dbReference type="NCBI Taxonomy" id="709986"/>
    <lineage>
        <taxon>Bacteria</taxon>
        <taxon>Thermotogati</taxon>
        <taxon>Deinococcota</taxon>
        <taxon>Deinococci</taxon>
        <taxon>Deinococcales</taxon>
        <taxon>Deinococcaceae</taxon>
        <taxon>Deinococcus</taxon>
    </lineage>
</organism>
<reference evidence="3 4" key="1">
    <citation type="journal article" date="2011" name="Stand. Genomic Sci.">
        <title>Complete genome sequence of Deinococcus maricopensis type strain (LB-34).</title>
        <authorList>
            <person name="Pukall R."/>
            <person name="Zeytun A."/>
            <person name="Lucas S."/>
            <person name="Lapidus A."/>
            <person name="Hammon N."/>
            <person name="Deshpande S."/>
            <person name="Nolan M."/>
            <person name="Cheng J.F."/>
            <person name="Pitluck S."/>
            <person name="Liolios K."/>
            <person name="Pagani I."/>
            <person name="Mikhailova N."/>
            <person name="Ivanova N."/>
            <person name="Mavromatis K."/>
            <person name="Pati A."/>
            <person name="Tapia R."/>
            <person name="Han C."/>
            <person name="Goodwin L."/>
            <person name="Chen A."/>
            <person name="Palaniappan K."/>
            <person name="Land M."/>
            <person name="Hauser L."/>
            <person name="Chang Y.J."/>
            <person name="Jeffries C.D."/>
            <person name="Brambilla E.M."/>
            <person name="Rohde M."/>
            <person name="Goker M."/>
            <person name="Detter J.C."/>
            <person name="Woyke T."/>
            <person name="Bristow J."/>
            <person name="Eisen J.A."/>
            <person name="Markowitz V."/>
            <person name="Hugenholtz P."/>
            <person name="Kyrpides N.C."/>
            <person name="Klenk H.P."/>
        </authorList>
    </citation>
    <scope>NUCLEOTIDE SEQUENCE [LARGE SCALE GENOMIC DNA]</scope>
    <source>
        <strain evidence="4">DSM 21211 / LMG 22137 / NRRL B-23946 / LB-34</strain>
    </source>
</reference>
<reference evidence="4" key="2">
    <citation type="submission" date="2011-01" db="EMBL/GenBank/DDBJ databases">
        <title>The complete genome of Deinococcus maricopensis DSM 21211.</title>
        <authorList>
            <consortium name="US DOE Joint Genome Institute (JGI-PGF)"/>
            <person name="Lucas S."/>
            <person name="Copeland A."/>
            <person name="Lapidus A."/>
            <person name="Goodwin L."/>
            <person name="Pitluck S."/>
            <person name="Kyrpides N."/>
            <person name="Mavromatis K."/>
            <person name="Pagani I."/>
            <person name="Ivanova N."/>
            <person name="Ovchinnikova G."/>
            <person name="Zeytun A."/>
            <person name="Detter J.C."/>
            <person name="Han C."/>
            <person name="Land M."/>
            <person name="Hauser L."/>
            <person name="Markowitz V."/>
            <person name="Cheng J.-F."/>
            <person name="Hugenholtz P."/>
            <person name="Woyke T."/>
            <person name="Wu D."/>
            <person name="Pukall R."/>
            <person name="Gehrich-Schroeter G."/>
            <person name="Brambilla E."/>
            <person name="Klenk H.-P."/>
            <person name="Eisen J.A."/>
        </authorList>
    </citation>
    <scope>NUCLEOTIDE SEQUENCE [LARGE SCALE GENOMIC DNA]</scope>
    <source>
        <strain evidence="4">DSM 21211 / LMG 22137 / NRRL B-23946 / LB-34</strain>
    </source>
</reference>
<feature type="region of interest" description="Disordered" evidence="1">
    <location>
        <begin position="263"/>
        <end position="341"/>
    </location>
</feature>
<dbReference type="SMART" id="SM00341">
    <property type="entry name" value="HRDC"/>
    <property type="match status" value="1"/>
</dbReference>
<dbReference type="Proteomes" id="UP000008635">
    <property type="component" value="Chromosome"/>
</dbReference>
<dbReference type="OrthoDB" id="60641at2"/>
<dbReference type="InterPro" id="IPR002121">
    <property type="entry name" value="HRDC_dom"/>
</dbReference>
<evidence type="ECO:0000313" key="4">
    <source>
        <dbReference type="Proteomes" id="UP000008635"/>
    </source>
</evidence>
<dbReference type="eggNOG" id="COG0626">
    <property type="taxonomic scope" value="Bacteria"/>
</dbReference>
<keyword evidence="4" id="KW-1185">Reference proteome</keyword>
<dbReference type="eggNOG" id="COG0210">
    <property type="taxonomic scope" value="Bacteria"/>
</dbReference>
<evidence type="ECO:0000256" key="1">
    <source>
        <dbReference type="SAM" id="MobiDB-lite"/>
    </source>
</evidence>
<dbReference type="RefSeq" id="WP_013555223.1">
    <property type="nucleotide sequence ID" value="NC_014958.1"/>
</dbReference>
<accession>E8U2Y0</accession>
<dbReference type="InterPro" id="IPR044876">
    <property type="entry name" value="HRDC_dom_sf"/>
</dbReference>
<dbReference type="Gene3D" id="1.10.150.80">
    <property type="entry name" value="HRDC domain"/>
    <property type="match status" value="1"/>
</dbReference>
<dbReference type="PROSITE" id="PS50967">
    <property type="entry name" value="HRDC"/>
    <property type="match status" value="1"/>
</dbReference>
<dbReference type="HOGENOM" id="CLU_032714_0_0_0"/>
<dbReference type="InterPro" id="IPR015424">
    <property type="entry name" value="PyrdxlP-dep_Trfase"/>
</dbReference>
<protein>
    <submittedName>
        <fullName evidence="3">HRDC domain protein</fullName>
    </submittedName>
</protein>
<dbReference type="GO" id="GO:0003676">
    <property type="term" value="F:nucleic acid binding"/>
    <property type="evidence" value="ECO:0007669"/>
    <property type="project" value="InterPro"/>
</dbReference>
<evidence type="ECO:0000259" key="2">
    <source>
        <dbReference type="PROSITE" id="PS50967"/>
    </source>
</evidence>
<dbReference type="AlphaFoldDB" id="E8U2Y0"/>
<dbReference type="STRING" id="709986.Deima_0054"/>
<sequence length="421" mass="43982">MIEHLTGQLAGVHAATGDALTRLTGALCALEGAEWALTLADVRALARQLVARYGKGLVRVDPRVPVNRDLLAVHGLAVATTDADWRGANAVWLLNPDEKTLKRARKAEVPIIVDATFAPGGGWLARGADLVVYRDAVTLTGFADATFGTLLGTGDAPEHVAPGASDLAVALALRDVATLPLRAARQADTAAAVLAALPGRAQGVAGGTLLLAPEGLPADHAAWDAPLGGVRPAALSVPAGTLLSVGLEDASALLAALGLTREERGADAPAEPAADAPEPRPAPEIVYSGSIPYPDEAEDAAESAAPELAEAQEPEPEAPAPEPEVHIHDLHPDLPTPDAGADAVADLTDEQRAVFMRLREWRNAEAKRQEVSRFIIASNATLAEIARRAPQTTAELREVRGMGPQRLQKYGEQIIRVVWGI</sequence>
<feature type="compositionally biased region" description="Low complexity" evidence="1">
    <location>
        <begin position="267"/>
        <end position="276"/>
    </location>
</feature>
<feature type="domain" description="HRDC" evidence="2">
    <location>
        <begin position="348"/>
        <end position="421"/>
    </location>
</feature>
<dbReference type="GO" id="GO:0000166">
    <property type="term" value="F:nucleotide binding"/>
    <property type="evidence" value="ECO:0007669"/>
    <property type="project" value="InterPro"/>
</dbReference>
<dbReference type="EMBL" id="CP002454">
    <property type="protein sequence ID" value="ADV65718.1"/>
    <property type="molecule type" value="Genomic_DNA"/>
</dbReference>
<evidence type="ECO:0000313" key="3">
    <source>
        <dbReference type="EMBL" id="ADV65718.1"/>
    </source>
</evidence>
<gene>
    <name evidence="3" type="ordered locus">Deima_0054</name>
</gene>
<dbReference type="InterPro" id="IPR010997">
    <property type="entry name" value="HRDC-like_sf"/>
</dbReference>
<dbReference type="SUPFAM" id="SSF53383">
    <property type="entry name" value="PLP-dependent transferases"/>
    <property type="match status" value="1"/>
</dbReference>
<proteinExistence type="predicted"/>
<dbReference type="SUPFAM" id="SSF47819">
    <property type="entry name" value="HRDC-like"/>
    <property type="match status" value="1"/>
</dbReference>
<dbReference type="Pfam" id="PF00570">
    <property type="entry name" value="HRDC"/>
    <property type="match status" value="1"/>
</dbReference>